<dbReference type="Proteomes" id="UP000671913">
    <property type="component" value="Chromosome"/>
</dbReference>
<dbReference type="PANTHER" id="PTHR48466">
    <property type="entry name" value="OS10G0509000 PROTEIN-RELATED"/>
    <property type="match status" value="1"/>
</dbReference>
<keyword evidence="4 8" id="KW-0378">Hydrolase</keyword>
<dbReference type="GO" id="GO:0140664">
    <property type="term" value="F:ATP-dependent DNA damage sensor activity"/>
    <property type="evidence" value="ECO:0007669"/>
    <property type="project" value="InterPro"/>
</dbReference>
<dbReference type="InterPro" id="IPR005747">
    <property type="entry name" value="MutS2"/>
</dbReference>
<dbReference type="Gene3D" id="3.30.1370.110">
    <property type="match status" value="1"/>
</dbReference>
<evidence type="ECO:0000256" key="6">
    <source>
        <dbReference type="ARBA" id="ARBA00022884"/>
    </source>
</evidence>
<dbReference type="PROSITE" id="PS00486">
    <property type="entry name" value="DNA_MISMATCH_REPAIR_2"/>
    <property type="match status" value="1"/>
</dbReference>
<dbReference type="FunFam" id="3.40.50.300:FF:000830">
    <property type="entry name" value="Endonuclease MutS2"/>
    <property type="match status" value="1"/>
</dbReference>
<dbReference type="GO" id="GO:0006298">
    <property type="term" value="P:mismatch repair"/>
    <property type="evidence" value="ECO:0007669"/>
    <property type="project" value="InterPro"/>
</dbReference>
<dbReference type="SMART" id="SM00463">
    <property type="entry name" value="SMR"/>
    <property type="match status" value="1"/>
</dbReference>
<dbReference type="SUPFAM" id="SSF160443">
    <property type="entry name" value="SMR domain-like"/>
    <property type="match status" value="1"/>
</dbReference>
<dbReference type="PANTHER" id="PTHR48466:SF2">
    <property type="entry name" value="OS10G0509000 PROTEIN"/>
    <property type="match status" value="1"/>
</dbReference>
<dbReference type="InterPro" id="IPR045076">
    <property type="entry name" value="MutS"/>
</dbReference>
<dbReference type="Pfam" id="PF01713">
    <property type="entry name" value="Smr"/>
    <property type="match status" value="1"/>
</dbReference>
<dbReference type="InterPro" id="IPR046893">
    <property type="entry name" value="MSSS"/>
</dbReference>
<feature type="domain" description="Smr" evidence="10">
    <location>
        <begin position="710"/>
        <end position="785"/>
    </location>
</feature>
<evidence type="ECO:0000256" key="8">
    <source>
        <dbReference type="HAMAP-Rule" id="MF_00092"/>
    </source>
</evidence>
<comment type="subunit">
    <text evidence="8">Homodimer. Binds to stalled ribosomes, contacting rRNA.</text>
</comment>
<keyword evidence="3 8" id="KW-0547">Nucleotide-binding</keyword>
<dbReference type="GO" id="GO:0016887">
    <property type="term" value="F:ATP hydrolysis activity"/>
    <property type="evidence" value="ECO:0007669"/>
    <property type="project" value="InterPro"/>
</dbReference>
<dbReference type="InterPro" id="IPR036187">
    <property type="entry name" value="DNA_mismatch_repair_MutS_sf"/>
</dbReference>
<accession>A0A975GB73</accession>
<dbReference type="InterPro" id="IPR036063">
    <property type="entry name" value="Smr_dom_sf"/>
</dbReference>
<keyword evidence="6 8" id="KW-0694">RNA-binding</keyword>
<dbReference type="AlphaFoldDB" id="A0A975GB73"/>
<dbReference type="InterPro" id="IPR007696">
    <property type="entry name" value="DNA_mismatch_repair_MutS_core"/>
</dbReference>
<dbReference type="Pfam" id="PF00488">
    <property type="entry name" value="MutS_V"/>
    <property type="match status" value="1"/>
</dbReference>
<keyword evidence="1 8" id="KW-0540">Nuclease</keyword>
<dbReference type="CDD" id="cd03280">
    <property type="entry name" value="ABC_MutS2"/>
    <property type="match status" value="1"/>
</dbReference>
<evidence type="ECO:0000256" key="2">
    <source>
        <dbReference type="ARBA" id="ARBA00022730"/>
    </source>
</evidence>
<dbReference type="GO" id="GO:0004519">
    <property type="term" value="F:endonuclease activity"/>
    <property type="evidence" value="ECO:0007669"/>
    <property type="project" value="UniProtKB-UniRule"/>
</dbReference>
<dbReference type="GO" id="GO:0019843">
    <property type="term" value="F:rRNA binding"/>
    <property type="evidence" value="ECO:0007669"/>
    <property type="project" value="UniProtKB-UniRule"/>
</dbReference>
<evidence type="ECO:0000256" key="9">
    <source>
        <dbReference type="SAM" id="Coils"/>
    </source>
</evidence>
<keyword evidence="7 8" id="KW-0238">DNA-binding</keyword>
<evidence type="ECO:0000256" key="5">
    <source>
        <dbReference type="ARBA" id="ARBA00022840"/>
    </source>
</evidence>
<dbReference type="GO" id="GO:0045910">
    <property type="term" value="P:negative regulation of DNA recombination"/>
    <property type="evidence" value="ECO:0007669"/>
    <property type="project" value="InterPro"/>
</dbReference>
<comment type="function">
    <text evidence="8">Endonuclease that is involved in the suppression of homologous recombination and thus may have a key role in the control of bacterial genetic diversity.</text>
</comment>
<organism evidence="11 12">
    <name type="scientific">Aceticella autotrophica</name>
    <dbReference type="NCBI Taxonomy" id="2755338"/>
    <lineage>
        <taxon>Bacteria</taxon>
        <taxon>Bacillati</taxon>
        <taxon>Bacillota</taxon>
        <taxon>Clostridia</taxon>
        <taxon>Thermoanaerobacterales</taxon>
        <taxon>Thermoanaerobacteraceae</taxon>
        <taxon>Aceticella</taxon>
    </lineage>
</organism>
<feature type="binding site" evidence="8">
    <location>
        <begin position="331"/>
        <end position="338"/>
    </location>
    <ligand>
        <name>ATP</name>
        <dbReference type="ChEBI" id="CHEBI:30616"/>
    </ligand>
</feature>
<dbReference type="KEGG" id="aaut:ACETAC_03145"/>
<evidence type="ECO:0000256" key="4">
    <source>
        <dbReference type="ARBA" id="ARBA00022801"/>
    </source>
</evidence>
<gene>
    <name evidence="8" type="primary">mutS2</name>
    <name evidence="8" type="synonym">rqcU</name>
    <name evidence="11" type="ORF">ACETAC_03145</name>
</gene>
<dbReference type="SMART" id="SM00534">
    <property type="entry name" value="MUTSac"/>
    <property type="match status" value="1"/>
</dbReference>
<dbReference type="InterPro" id="IPR000432">
    <property type="entry name" value="DNA_mismatch_repair_MutS_C"/>
</dbReference>
<dbReference type="PIRSF" id="PIRSF005814">
    <property type="entry name" value="MutS_YshD"/>
    <property type="match status" value="1"/>
</dbReference>
<dbReference type="EC" id="3.6.4.-" evidence="8"/>
<dbReference type="NCBIfam" id="TIGR01069">
    <property type="entry name" value="mutS2"/>
    <property type="match status" value="1"/>
</dbReference>
<evidence type="ECO:0000256" key="1">
    <source>
        <dbReference type="ARBA" id="ARBA00022722"/>
    </source>
</evidence>
<keyword evidence="2 8" id="KW-0699">rRNA-binding</keyword>
<dbReference type="PROSITE" id="PS50828">
    <property type="entry name" value="SMR"/>
    <property type="match status" value="1"/>
</dbReference>
<dbReference type="GO" id="GO:0043023">
    <property type="term" value="F:ribosomal large subunit binding"/>
    <property type="evidence" value="ECO:0007669"/>
    <property type="project" value="UniProtKB-UniRule"/>
</dbReference>
<dbReference type="GO" id="GO:0030983">
    <property type="term" value="F:mismatched DNA binding"/>
    <property type="evidence" value="ECO:0007669"/>
    <property type="project" value="InterPro"/>
</dbReference>
<comment type="function">
    <text evidence="8">Acts as a ribosome collision sensor, splitting the ribosome into its 2 subunits. Detects stalled/collided 70S ribosomes which it binds and splits by an ATP-hydrolysis driven conformational change. Acts upstream of the ribosome quality control system (RQC), a ribosome-associated complex that mediates the extraction of incompletely synthesized nascent chains from stalled ribosomes and their subsequent degradation. Probably generates substrates for RQC.</text>
</comment>
<dbReference type="HAMAP" id="MF_00092">
    <property type="entry name" value="MutS2"/>
    <property type="match status" value="1"/>
</dbReference>
<evidence type="ECO:0000259" key="10">
    <source>
        <dbReference type="PROSITE" id="PS50828"/>
    </source>
</evidence>
<protein>
    <recommendedName>
        <fullName evidence="8">Endonuclease MutS2</fullName>
        <ecNumber evidence="8">3.1.-.-</ecNumber>
    </recommendedName>
    <alternativeName>
        <fullName evidence="8">Ribosome-associated protein quality control-upstream factor</fullName>
        <shortName evidence="8">RQC-upstream factor</shortName>
        <shortName evidence="8">RqcU</shortName>
        <ecNumber evidence="8">3.6.4.-</ecNumber>
    </alternativeName>
</protein>
<name>A0A975GB73_9THEO</name>
<keyword evidence="8 11" id="KW-0255">Endonuclease</keyword>
<keyword evidence="12" id="KW-1185">Reference proteome</keyword>
<dbReference type="GO" id="GO:0005524">
    <property type="term" value="F:ATP binding"/>
    <property type="evidence" value="ECO:0007669"/>
    <property type="project" value="UniProtKB-UniRule"/>
</dbReference>
<dbReference type="EMBL" id="CP060096">
    <property type="protein sequence ID" value="QSZ27896.1"/>
    <property type="molecule type" value="Genomic_DNA"/>
</dbReference>
<dbReference type="SMART" id="SM00533">
    <property type="entry name" value="MUTSd"/>
    <property type="match status" value="1"/>
</dbReference>
<keyword evidence="9" id="KW-0175">Coiled coil</keyword>
<dbReference type="EC" id="3.1.-.-" evidence="8"/>
<dbReference type="SUPFAM" id="SSF52540">
    <property type="entry name" value="P-loop containing nucleoside triphosphate hydrolases"/>
    <property type="match status" value="1"/>
</dbReference>
<evidence type="ECO:0000256" key="7">
    <source>
        <dbReference type="ARBA" id="ARBA00023125"/>
    </source>
</evidence>
<evidence type="ECO:0000313" key="12">
    <source>
        <dbReference type="Proteomes" id="UP000671913"/>
    </source>
</evidence>
<reference evidence="11" key="1">
    <citation type="submission" date="2020-08" db="EMBL/GenBank/DDBJ databases">
        <title>Genomic insights into the carbon and energy metabolism of the first obligate autotrophic acetogenic bacterium Aceticella autotrophica gen. nov., sp. nov.</title>
        <authorList>
            <person name="Toshchakov S.V."/>
            <person name="Elcheninov A.G."/>
            <person name="Kublanov I.V."/>
            <person name="Frolov E.N."/>
            <person name="Lebedinsky A.V."/>
        </authorList>
    </citation>
    <scope>NUCLEOTIDE SEQUENCE</scope>
    <source>
        <strain evidence="11">3443-3Ac</strain>
    </source>
</reference>
<dbReference type="InterPro" id="IPR027417">
    <property type="entry name" value="P-loop_NTPase"/>
</dbReference>
<dbReference type="RefSeq" id="WP_284680613.1">
    <property type="nucleotide sequence ID" value="NZ_CP060096.1"/>
</dbReference>
<feature type="coiled-coil region" evidence="9">
    <location>
        <begin position="512"/>
        <end position="627"/>
    </location>
</feature>
<dbReference type="Gene3D" id="3.40.50.300">
    <property type="entry name" value="P-loop containing nucleotide triphosphate hydrolases"/>
    <property type="match status" value="1"/>
</dbReference>
<comment type="similarity">
    <text evidence="8">Belongs to the DNA mismatch repair MutS family. MutS2 subfamily.</text>
</comment>
<proteinExistence type="inferred from homology"/>
<dbReference type="Pfam" id="PF20297">
    <property type="entry name" value="MSSS"/>
    <property type="match status" value="1"/>
</dbReference>
<evidence type="ECO:0000256" key="3">
    <source>
        <dbReference type="ARBA" id="ARBA00022741"/>
    </source>
</evidence>
<dbReference type="GO" id="GO:0072344">
    <property type="term" value="P:rescue of stalled ribosome"/>
    <property type="evidence" value="ECO:0007669"/>
    <property type="project" value="UniProtKB-UniRule"/>
</dbReference>
<evidence type="ECO:0000313" key="11">
    <source>
        <dbReference type="EMBL" id="QSZ27896.1"/>
    </source>
</evidence>
<keyword evidence="5 8" id="KW-0067">ATP-binding</keyword>
<sequence length="787" mass="88557">MIEKYLKNLEYDKIIKFIADYCDSEPGKEDALKIRPLYDIDKIEDELNKIQEAVSYISSYGTISFLFKNLDDIIKKAEIGFLLNTKQLLKVAGFLALISKVKAYLKNIKDEGNYPILSCFNEKLMVMKELWEKINSVIISEEEIADDASPLLRNLRKQKVKTNEKIKNTLNSIITSSSKELQEPIITVRQGRYVVPVKQEYKGSFKGLIHDQSSSGATLFIEPMQVVELNNNLKQLELLEQQEIERILSELSHLVSENADAIKENAIIMKELDLVFAKAKYSIEINASKPQFNEKGYLNFKNARHPLIEPEKVVPINIYLGDKFDTLVITGPNTGGKTVTLKTVGLLTLMALSGLNIPADEGSEVALFNDVFVDIGDEQSIEQSLSTFSAHMINIVQILNKVSSKSLVLLDELGAGTDPTEGAALAMSILDYLHNIGARTIATTHYSELKQYALKMVGIENASVEFDVNTLKPTYRLTIGIPGKSNAFEISMRLGLPQEIIENAKSYITEDVLKFEDLLKDLEEKRNEAEKTRLEVETLEREIQQIKREYEMKNSKIQEEREKILEKAKIKAKKLLDTAKATSEEIIKKLREADKCDNKNKIIEEARLKLKNNINELEDVLTKTKKSTYHNVPKDITPGQSLYIVPLDQNGTALSKPDRDGNVEMQAGILKIKVNITNLRLINEGVMKDEAEKGFTRFLNEKTSNISTSIDVRGKNLDEAIMEVDKYIDDAYLAGLKQITIIHGKGTGILRSGISQLLNRNKHVKSHRLGVYGEGGDGVTIVEIEGK</sequence>
<dbReference type="SUPFAM" id="SSF48334">
    <property type="entry name" value="DNA repair protein MutS, domain III"/>
    <property type="match status" value="1"/>
</dbReference>
<dbReference type="InterPro" id="IPR002625">
    <property type="entry name" value="Smr_dom"/>
</dbReference>